<organism evidence="1 2">
    <name type="scientific">Pseudomonas abyssi</name>
    <dbReference type="NCBI Taxonomy" id="170540"/>
    <lineage>
        <taxon>Bacteria</taxon>
        <taxon>Pseudomonadati</taxon>
        <taxon>Pseudomonadota</taxon>
        <taxon>Gammaproteobacteria</taxon>
        <taxon>Pseudomonadales</taxon>
        <taxon>Pseudomonadaceae</taxon>
        <taxon>Pseudomonas</taxon>
    </lineage>
</organism>
<dbReference type="Proteomes" id="UP000265411">
    <property type="component" value="Unassembled WGS sequence"/>
</dbReference>
<proteinExistence type="predicted"/>
<sequence>MSREEQREVARWHIRNALDGVRYRCAADYDIGYAGGQINMAFFLGLIDQEEADRLDALAHNAREHNKRRWSVATQEANHDA</sequence>
<comment type="caution">
    <text evidence="1">The sequence shown here is derived from an EMBL/GenBank/DDBJ whole genome shotgun (WGS) entry which is preliminary data.</text>
</comment>
<dbReference type="EMBL" id="LMAZ01000001">
    <property type="protein sequence ID" value="RGP57052.1"/>
    <property type="molecule type" value="Genomic_DNA"/>
</dbReference>
<gene>
    <name evidence="1" type="ORF">ASB58_06890</name>
</gene>
<dbReference type="AlphaFoldDB" id="A0A395RB73"/>
<reference evidence="1 2" key="1">
    <citation type="journal article" date="2018" name="Syst. Appl. Microbiol.">
        <title>Pseudomonas gallaeciensis sp. nov., isolated from crude-oil-contaminated intertidal sand samples after the Prestige oil spill.</title>
        <authorList>
            <person name="Mulet M."/>
            <person name="Sanchez D."/>
            <person name="Rodriguez A.C."/>
            <person name="Nogales B."/>
            <person name="Bosch R."/>
            <person name="Busquets A."/>
            <person name="Gomila M."/>
            <person name="Lalucat J."/>
            <person name="Garcia-Valdes E."/>
        </authorList>
    </citation>
    <scope>NUCLEOTIDE SEQUENCE [LARGE SCALE GENOMIC DNA]</scope>
    <source>
        <strain evidence="1 2">V113</strain>
    </source>
</reference>
<evidence type="ECO:0000313" key="1">
    <source>
        <dbReference type="EMBL" id="RGP57052.1"/>
    </source>
</evidence>
<evidence type="ECO:0000313" key="2">
    <source>
        <dbReference type="Proteomes" id="UP000265411"/>
    </source>
</evidence>
<protein>
    <submittedName>
        <fullName evidence="1">Uncharacterized protein</fullName>
    </submittedName>
</protein>
<keyword evidence="2" id="KW-1185">Reference proteome</keyword>
<name>A0A395RB73_9PSED</name>
<accession>A0A395RB73</accession>
<dbReference type="RefSeq" id="WP_118129787.1">
    <property type="nucleotide sequence ID" value="NZ_LMAZ01000001.1"/>
</dbReference>